<dbReference type="EMBL" id="KZ305031">
    <property type="protein sequence ID" value="PIA48050.1"/>
    <property type="molecule type" value="Genomic_DNA"/>
</dbReference>
<evidence type="ECO:0000313" key="3">
    <source>
        <dbReference type="Proteomes" id="UP000230069"/>
    </source>
</evidence>
<dbReference type="InterPro" id="IPR050942">
    <property type="entry name" value="F-box_BR-signaling"/>
</dbReference>
<protein>
    <recommendedName>
        <fullName evidence="1">F-box domain-containing protein</fullName>
    </recommendedName>
</protein>
<evidence type="ECO:0000259" key="1">
    <source>
        <dbReference type="PROSITE" id="PS50181"/>
    </source>
</evidence>
<dbReference type="CDD" id="cd09917">
    <property type="entry name" value="F-box_SF"/>
    <property type="match status" value="1"/>
</dbReference>
<gene>
    <name evidence="2" type="ORF">AQUCO_01400560v1</name>
</gene>
<dbReference type="InterPro" id="IPR005174">
    <property type="entry name" value="KIB1-4_b-propeller"/>
</dbReference>
<dbReference type="AlphaFoldDB" id="A0A2G5DX11"/>
<evidence type="ECO:0000313" key="2">
    <source>
        <dbReference type="EMBL" id="PIA48050.1"/>
    </source>
</evidence>
<dbReference type="InterPro" id="IPR036047">
    <property type="entry name" value="F-box-like_dom_sf"/>
</dbReference>
<organism evidence="2 3">
    <name type="scientific">Aquilegia coerulea</name>
    <name type="common">Rocky mountain columbine</name>
    <dbReference type="NCBI Taxonomy" id="218851"/>
    <lineage>
        <taxon>Eukaryota</taxon>
        <taxon>Viridiplantae</taxon>
        <taxon>Streptophyta</taxon>
        <taxon>Embryophyta</taxon>
        <taxon>Tracheophyta</taxon>
        <taxon>Spermatophyta</taxon>
        <taxon>Magnoliopsida</taxon>
        <taxon>Ranunculales</taxon>
        <taxon>Ranunculaceae</taxon>
        <taxon>Thalictroideae</taxon>
        <taxon>Aquilegia</taxon>
    </lineage>
</organism>
<dbReference type="InParanoid" id="A0A2G5DX11"/>
<dbReference type="Gene3D" id="1.20.1280.50">
    <property type="match status" value="1"/>
</dbReference>
<keyword evidence="3" id="KW-1185">Reference proteome</keyword>
<accession>A0A2G5DX11</accession>
<dbReference type="STRING" id="218851.A0A2G5DX11"/>
<dbReference type="Proteomes" id="UP000230069">
    <property type="component" value="Unassembled WGS sequence"/>
</dbReference>
<dbReference type="OrthoDB" id="642536at2759"/>
<dbReference type="SUPFAM" id="SSF81383">
    <property type="entry name" value="F-box domain"/>
    <property type="match status" value="1"/>
</dbReference>
<feature type="domain" description="F-box" evidence="1">
    <location>
        <begin position="1"/>
        <end position="36"/>
    </location>
</feature>
<sequence>MRNMSHLPRDILNQIMERLTTPELFRFAGVCTSWRSASAPGRHKLRLPWLIVPSEYSDMKTGNIWFGRVGFFSILDGKVYYLHIPEMKERRICGSSNGWLITVHESSDIGLLHPFSKEIIKLPSLLDFPGIVGMGYSTIWGSIEYRTSRDTCPGSSDWIRDNYIRKAIVSSKFTRDKASLVVMVIAGKLDELLFCRLEIMENTWIQVQGEKHFFDVTYYNGKFYAVDVFGNVFVVEGLDSSSPFTKRIIDNGDGDKCRHSSYLIKCSGNLLKVVPFVERSPHTRTIRFQVLKLDFENKKWLEVKTLGNHALFVGSNHGICISTSGFPGCKGNSIYYTENHKKHYTLGIYNVEDGKIEKIYSDESGGILPWPIWYAPIQRM</sequence>
<dbReference type="PANTHER" id="PTHR44259">
    <property type="entry name" value="OS07G0183000 PROTEIN-RELATED"/>
    <property type="match status" value="1"/>
</dbReference>
<reference evidence="2 3" key="1">
    <citation type="submission" date="2017-09" db="EMBL/GenBank/DDBJ databases">
        <title>WGS assembly of Aquilegia coerulea Goldsmith.</title>
        <authorList>
            <person name="Hodges S."/>
            <person name="Kramer E."/>
            <person name="Nordborg M."/>
            <person name="Tomkins J."/>
            <person name="Borevitz J."/>
            <person name="Derieg N."/>
            <person name="Yan J."/>
            <person name="Mihaltcheva S."/>
            <person name="Hayes R.D."/>
            <person name="Rokhsar D."/>
        </authorList>
    </citation>
    <scope>NUCLEOTIDE SEQUENCE [LARGE SCALE GENOMIC DNA]</scope>
    <source>
        <strain evidence="3">cv. Goldsmith</strain>
    </source>
</reference>
<dbReference type="SMART" id="SM00256">
    <property type="entry name" value="FBOX"/>
    <property type="match status" value="1"/>
</dbReference>
<dbReference type="PROSITE" id="PS50181">
    <property type="entry name" value="FBOX"/>
    <property type="match status" value="1"/>
</dbReference>
<name>A0A2G5DX11_AQUCA</name>
<dbReference type="InterPro" id="IPR001810">
    <property type="entry name" value="F-box_dom"/>
</dbReference>
<proteinExistence type="predicted"/>
<dbReference type="Pfam" id="PF03478">
    <property type="entry name" value="Beta-prop_KIB1-4"/>
    <property type="match status" value="1"/>
</dbReference>
<dbReference type="PANTHER" id="PTHR44259:SF114">
    <property type="entry name" value="OS06G0707300 PROTEIN"/>
    <property type="match status" value="1"/>
</dbReference>
<dbReference type="Pfam" id="PF00646">
    <property type="entry name" value="F-box"/>
    <property type="match status" value="1"/>
</dbReference>